<sequence>MAGIFSRNFCVTATRTVMTLAAGPVIRTFTIGSSMATNSRTPSAAPTRYGLISSRAISIFSSFRSRPVSASVIGSTATISGIFSINRRSMPIFIVVTELGHEPHAPCSFKRTTLPSISCKATFPPSAMRYGRISSNTVSTFSAVKGNSRAGFGVATAFTARVRVECGKRNRTERGCIGLPLLWKGTWVPKNLVA</sequence>
<protein>
    <submittedName>
        <fullName evidence="1">Uncharacterized protein</fullName>
    </submittedName>
</protein>
<accession>I3SSL0</accession>
<evidence type="ECO:0000313" key="1">
    <source>
        <dbReference type="EMBL" id="AFK43252.1"/>
    </source>
</evidence>
<dbReference type="EMBL" id="BT143458">
    <property type="protein sequence ID" value="AFK43252.1"/>
    <property type="molecule type" value="mRNA"/>
</dbReference>
<proteinExistence type="evidence at transcript level"/>
<reference evidence="1" key="1">
    <citation type="submission" date="2012-05" db="EMBL/GenBank/DDBJ databases">
        <authorList>
            <person name="Krishnakumar V."/>
            <person name="Cheung F."/>
            <person name="Xiao Y."/>
            <person name="Chan A."/>
            <person name="Moskal W.A."/>
            <person name="Town C.D."/>
        </authorList>
    </citation>
    <scope>NUCLEOTIDE SEQUENCE</scope>
</reference>
<name>I3SSL0_LOTJA</name>
<organism evidence="1">
    <name type="scientific">Lotus japonicus</name>
    <name type="common">Lotus corniculatus var. japonicus</name>
    <dbReference type="NCBI Taxonomy" id="34305"/>
    <lineage>
        <taxon>Eukaryota</taxon>
        <taxon>Viridiplantae</taxon>
        <taxon>Streptophyta</taxon>
        <taxon>Embryophyta</taxon>
        <taxon>Tracheophyta</taxon>
        <taxon>Spermatophyta</taxon>
        <taxon>Magnoliopsida</taxon>
        <taxon>eudicotyledons</taxon>
        <taxon>Gunneridae</taxon>
        <taxon>Pentapetalae</taxon>
        <taxon>rosids</taxon>
        <taxon>fabids</taxon>
        <taxon>Fabales</taxon>
        <taxon>Fabaceae</taxon>
        <taxon>Papilionoideae</taxon>
        <taxon>50 kb inversion clade</taxon>
        <taxon>NPAAA clade</taxon>
        <taxon>Hologalegina</taxon>
        <taxon>robinioid clade</taxon>
        <taxon>Loteae</taxon>
        <taxon>Lotus</taxon>
    </lineage>
</organism>
<dbReference type="AlphaFoldDB" id="I3SSL0"/>